<feature type="compositionally biased region" description="Acidic residues" evidence="1">
    <location>
        <begin position="303"/>
        <end position="318"/>
    </location>
</feature>
<feature type="compositionally biased region" description="Basic and acidic residues" evidence="1">
    <location>
        <begin position="234"/>
        <end position="250"/>
    </location>
</feature>
<feature type="compositionally biased region" description="Acidic residues" evidence="1">
    <location>
        <begin position="252"/>
        <end position="265"/>
    </location>
</feature>
<accession>A0A811BPZ0</accession>
<feature type="compositionally biased region" description="Basic and acidic residues" evidence="1">
    <location>
        <begin position="284"/>
        <end position="302"/>
    </location>
</feature>
<organism evidence="2 3">
    <name type="scientific">Pandoravirus japonicus</name>
    <dbReference type="NCBI Taxonomy" id="2823154"/>
    <lineage>
        <taxon>Viruses</taxon>
        <taxon>Pandoravirus</taxon>
    </lineage>
</organism>
<dbReference type="Proteomes" id="UP001253637">
    <property type="component" value="Segment"/>
</dbReference>
<name>A0A811BPZ0_9VIRU</name>
<dbReference type="EMBL" id="LC625835">
    <property type="protein sequence ID" value="BCU03097.1"/>
    <property type="molecule type" value="Genomic_DNA"/>
</dbReference>
<protein>
    <submittedName>
        <fullName evidence="2">Uncharacterized protein</fullName>
    </submittedName>
</protein>
<feature type="compositionally biased region" description="Basic and acidic residues" evidence="1">
    <location>
        <begin position="319"/>
        <end position="328"/>
    </location>
</feature>
<feature type="region of interest" description="Disordered" evidence="1">
    <location>
        <begin position="1"/>
        <end position="66"/>
    </location>
</feature>
<proteinExistence type="predicted"/>
<reference evidence="2" key="1">
    <citation type="submission" date="2021-04" db="EMBL/GenBank/DDBJ databases">
        <title>Draft Genome Sequence of Pandoravirus japonicus, Isolated from the Sabaishi River of Niigata, Japan.</title>
        <authorList>
            <person name="Hosokawa N."/>
            <person name="Takahashi H."/>
            <person name="Aoki K."/>
            <person name="Takemura M."/>
        </authorList>
    </citation>
    <scope>NUCLEOTIDE SEQUENCE</scope>
</reference>
<sequence length="359" mass="39272">MATVRPTALYPAAATVLDDPAEQSTGAPARTKRKRDPITGIDGKEETTAQGGGRFKRTQPHRAGGGVIGEAEGCPWTDAVEARVVWALVVECMLAEVASLDRSGFGDGAQKKCWRMARALALLGSVCRVLYDYVGGLGVRFDMLAAADSEGTGSSECPASTRLLWCTLRRNSTPPSWDVLDTDGNLYHRMSRLVWCEMRSGHLCAPRASGAPPPAASTPAETDGSGRTAPNQRCTEDSDRDGTEDERQGVDDAADDDDDGYSECESDTKSDTDDNEPPTGPYRSRVELPHYRDTWDDIKWENENEEDEIKDDDEEDYEDSHQDEEGTLRESGTPHGEWTLTIFNHYHNGLILTGAKVEP</sequence>
<feature type="region of interest" description="Disordered" evidence="1">
    <location>
        <begin position="206"/>
        <end position="335"/>
    </location>
</feature>
<evidence type="ECO:0000256" key="1">
    <source>
        <dbReference type="SAM" id="MobiDB-lite"/>
    </source>
</evidence>
<evidence type="ECO:0000313" key="3">
    <source>
        <dbReference type="Proteomes" id="UP001253637"/>
    </source>
</evidence>
<evidence type="ECO:0000313" key="2">
    <source>
        <dbReference type="EMBL" id="BCU03097.1"/>
    </source>
</evidence>